<gene>
    <name evidence="1" type="ORF">INF26_02535</name>
</gene>
<name>A0ABR9QRN2_9ACTN</name>
<organism evidence="1 2">
    <name type="scientific">Thermophilibacter gallinarum</name>
    <dbReference type="NCBI Taxonomy" id="2779357"/>
    <lineage>
        <taxon>Bacteria</taxon>
        <taxon>Bacillati</taxon>
        <taxon>Actinomycetota</taxon>
        <taxon>Coriobacteriia</taxon>
        <taxon>Coriobacteriales</taxon>
        <taxon>Atopobiaceae</taxon>
        <taxon>Thermophilibacter</taxon>
    </lineage>
</organism>
<evidence type="ECO:0000313" key="2">
    <source>
        <dbReference type="Proteomes" id="UP001194273"/>
    </source>
</evidence>
<dbReference type="RefSeq" id="WP_193529149.1">
    <property type="nucleotide sequence ID" value="NZ_JADCJZ010000001.1"/>
</dbReference>
<sequence length="116" mass="13165">MRVTYRYNDVIERTVNEFCARALPGEILPDVATYRIFEQPTLDATCEDVTCHIETERGLVTLSLQVHESSWAFLGYGEQASASLVEATRTIESEDGSVTELSWDFEEGAWKPRRDS</sequence>
<keyword evidence="2" id="KW-1185">Reference proteome</keyword>
<proteinExistence type="predicted"/>
<accession>A0ABR9QRN2</accession>
<comment type="caution">
    <text evidence="1">The sequence shown here is derived from an EMBL/GenBank/DDBJ whole genome shotgun (WGS) entry which is preliminary data.</text>
</comment>
<protein>
    <submittedName>
        <fullName evidence="1">Uncharacterized protein</fullName>
    </submittedName>
</protein>
<evidence type="ECO:0000313" key="1">
    <source>
        <dbReference type="EMBL" id="MBE5023731.1"/>
    </source>
</evidence>
<dbReference type="EMBL" id="JADCJZ010000001">
    <property type="protein sequence ID" value="MBE5023731.1"/>
    <property type="molecule type" value="Genomic_DNA"/>
</dbReference>
<reference evidence="1 2" key="1">
    <citation type="submission" date="2020-10" db="EMBL/GenBank/DDBJ databases">
        <title>ChiBAC.</title>
        <authorList>
            <person name="Zenner C."/>
            <person name="Hitch T.C.A."/>
            <person name="Clavel T."/>
        </authorList>
    </citation>
    <scope>NUCLEOTIDE SEQUENCE [LARGE SCALE GENOMIC DNA]</scope>
    <source>
        <strain evidence="1 2">DSM 107455</strain>
    </source>
</reference>
<dbReference type="Proteomes" id="UP001194273">
    <property type="component" value="Unassembled WGS sequence"/>
</dbReference>